<evidence type="ECO:0000313" key="3">
    <source>
        <dbReference type="Proteomes" id="UP000316291"/>
    </source>
</evidence>
<keyword evidence="3" id="KW-1185">Reference proteome</keyword>
<gene>
    <name evidence="2" type="ORF">IQ16_04098</name>
</gene>
<name>A0A562RI73_9BRAD</name>
<dbReference type="EMBL" id="VLLA01000010">
    <property type="protein sequence ID" value="TWI68254.1"/>
    <property type="molecule type" value="Genomic_DNA"/>
</dbReference>
<dbReference type="Proteomes" id="UP000316291">
    <property type="component" value="Unassembled WGS sequence"/>
</dbReference>
<evidence type="ECO:0000313" key="2">
    <source>
        <dbReference type="EMBL" id="TWI68254.1"/>
    </source>
</evidence>
<organism evidence="2 3">
    <name type="scientific">Bradyrhizobium huanghuaihaiense</name>
    <dbReference type="NCBI Taxonomy" id="990078"/>
    <lineage>
        <taxon>Bacteria</taxon>
        <taxon>Pseudomonadati</taxon>
        <taxon>Pseudomonadota</taxon>
        <taxon>Alphaproteobacteria</taxon>
        <taxon>Hyphomicrobiales</taxon>
        <taxon>Nitrobacteraceae</taxon>
        <taxon>Bradyrhizobium</taxon>
    </lineage>
</organism>
<reference evidence="2 3" key="1">
    <citation type="journal article" date="2015" name="Stand. Genomic Sci.">
        <title>Genomic Encyclopedia of Bacterial and Archaeal Type Strains, Phase III: the genomes of soil and plant-associated and newly described type strains.</title>
        <authorList>
            <person name="Whitman W.B."/>
            <person name="Woyke T."/>
            <person name="Klenk H.P."/>
            <person name="Zhou Y."/>
            <person name="Lilburn T.G."/>
            <person name="Beck B.J."/>
            <person name="De Vos P."/>
            <person name="Vandamme P."/>
            <person name="Eisen J.A."/>
            <person name="Garrity G."/>
            <person name="Hugenholtz P."/>
            <person name="Kyrpides N.C."/>
        </authorList>
    </citation>
    <scope>NUCLEOTIDE SEQUENCE [LARGE SCALE GENOMIC DNA]</scope>
    <source>
        <strain evidence="2 3">CGMCC 1.10948</strain>
    </source>
</reference>
<comment type="caution">
    <text evidence="2">The sequence shown here is derived from an EMBL/GenBank/DDBJ whole genome shotgun (WGS) entry which is preliminary data.</text>
</comment>
<feature type="chain" id="PRO_5021867925" evidence="1">
    <location>
        <begin position="19"/>
        <end position="50"/>
    </location>
</feature>
<keyword evidence="1" id="KW-0732">Signal</keyword>
<feature type="signal peptide" evidence="1">
    <location>
        <begin position="1"/>
        <end position="18"/>
    </location>
</feature>
<sequence length="50" mass="4894">MIKKAFFALIVAAVLAMAAFMEDGTAAVGMAAVGAAADGAAADGVHQLWA</sequence>
<dbReference type="AlphaFoldDB" id="A0A562RI73"/>
<evidence type="ECO:0000256" key="1">
    <source>
        <dbReference type="SAM" id="SignalP"/>
    </source>
</evidence>
<proteinExistence type="predicted"/>
<accession>A0A562RI73</accession>
<protein>
    <submittedName>
        <fullName evidence="2">Uncharacterized protein</fullName>
    </submittedName>
</protein>
<dbReference type="RefSeq" id="WP_018644886.1">
    <property type="nucleotide sequence ID" value="NZ_VLLA01000010.1"/>
</dbReference>